<dbReference type="PANTHER" id="PTHR10039:SF17">
    <property type="entry name" value="FUNGAL STAND N-TERMINAL GOODBYE DOMAIN-CONTAINING PROTEIN-RELATED"/>
    <property type="match status" value="1"/>
</dbReference>
<dbReference type="STRING" id="252740.A0A423W8W5"/>
<gene>
    <name evidence="6" type="ORF">VSDG_03039</name>
</gene>
<feature type="compositionally biased region" description="Basic and acidic residues" evidence="3">
    <location>
        <begin position="25"/>
        <end position="36"/>
    </location>
</feature>
<sequence>MKEPKTLRTGFREKLAKIKHGFRSTYRDRHKADDSSPKVSNETLQTSQVATNVASHVDGADTERVNIEGPAAACSQLEHNTSEQPPQLAASDEIPHADDAQASTDATAQHALASPVVSLWDEAYKILITEHPKLAMDAFEDDLLRSGSTDSSPDHAVTINRPHAEKEKLIQEMAQEKLERLSQNRLRLSIRNKEYEVRDQLKKTFQFVIYFKDLISFAVSHEPSAALAWSGILVALQLLNTGLKQDEDAASGLEYVTDVMLRCRMFQNELQDIDLLDRENEQHTALMKSLRDSTIKLYTKVLQYHIEIIRHYNGQAVKRSFKDFVGVPQWKEQKQEIVRIDDEITRKQLQLNYHVVQKMEEEFRKFDAENTKQHEKTQQRVDAGIEDAHIRGLDSYFKHDATFVLEGTVKGRKPGCLLGTRTTILKSIRDWILDDQGPTIYWLHAMSGTGKSTVARTVAAALSTDTLARLGVKSDEAAPGRFKQFECSLAASFFFSQGDEGRNTTKYVFLTILRCFTLQPTYGRKIRKFVAEACADMDNIMSKGYTGLWDEFISKQLPKFVNETMETPERWVVIIDALDECQVDKHEIFALLGKLAQCNQLRKDHLQIRFLVTSRRVTHVTEAFRKVEESQYRSECLEMVNVTDPNRKMLPDNDIEIFLRDELGRITEERGLAPQGKEWPGEDAINRLAMKSQGLFIYAATCSRFLDNDLAEEQLDGILNDTTEKGSPQDLLFEMYGKIMEASGGKSGLPKMQALKDILGPLIVLAEPVSINVLALLLPRRDLDYVEARLRGLHSVIDVPKDANAPVTIHHLSFHDFLVDPQTNDTHNWLWIDEIKTHTRMLERCLDILEECLRDQDICGVRLPDFKVDELSQDSIEQYIKPHVRYACRYWVHHLSKSSAASAPEVADKVYDFLKTRFLFWVEAMAWMEEMSATIAMVVQLREIFKPGSRVEVIAKDAWRFLLTNRSGVESAPLQLYCSALLFSPLKSEIRKLYGDEHIPSWITRHPQVAEHWSPQLFVLEGARFSNVKISADSTIISAIQDGSSVFLWNLITGALISILKLKDRIIF</sequence>
<accession>A0A423W8W5</accession>
<evidence type="ECO:0000313" key="6">
    <source>
        <dbReference type="EMBL" id="ROV99754.1"/>
    </source>
</evidence>
<dbReference type="Proteomes" id="UP000284375">
    <property type="component" value="Unassembled WGS sequence"/>
</dbReference>
<organism evidence="6 7">
    <name type="scientific">Cytospora chrysosperma</name>
    <name type="common">Cytospora canker fungus</name>
    <name type="synonym">Sphaeria chrysosperma</name>
    <dbReference type="NCBI Taxonomy" id="252740"/>
    <lineage>
        <taxon>Eukaryota</taxon>
        <taxon>Fungi</taxon>
        <taxon>Dikarya</taxon>
        <taxon>Ascomycota</taxon>
        <taxon>Pezizomycotina</taxon>
        <taxon>Sordariomycetes</taxon>
        <taxon>Sordariomycetidae</taxon>
        <taxon>Diaporthales</taxon>
        <taxon>Cytosporaceae</taxon>
        <taxon>Cytospora</taxon>
    </lineage>
</organism>
<keyword evidence="2" id="KW-0175">Coiled coil</keyword>
<keyword evidence="1" id="KW-0677">Repeat</keyword>
<dbReference type="InterPro" id="IPR031359">
    <property type="entry name" value="NACHT_N"/>
</dbReference>
<dbReference type="EMBL" id="LJZO01000010">
    <property type="protein sequence ID" value="ROV99754.1"/>
    <property type="molecule type" value="Genomic_DNA"/>
</dbReference>
<dbReference type="PANTHER" id="PTHR10039">
    <property type="entry name" value="AMELOGENIN"/>
    <property type="match status" value="1"/>
</dbReference>
<dbReference type="AlphaFoldDB" id="A0A423W8W5"/>
<comment type="caution">
    <text evidence="6">The sequence shown here is derived from an EMBL/GenBank/DDBJ whole genome shotgun (WGS) entry which is preliminary data.</text>
</comment>
<dbReference type="Gene3D" id="3.40.50.300">
    <property type="entry name" value="P-loop containing nucleotide triphosphate hydrolases"/>
    <property type="match status" value="1"/>
</dbReference>
<feature type="coiled-coil region" evidence="2">
    <location>
        <begin position="164"/>
        <end position="198"/>
    </location>
</feature>
<dbReference type="InterPro" id="IPR056884">
    <property type="entry name" value="NPHP3-like_N"/>
</dbReference>
<dbReference type="SUPFAM" id="SSF52540">
    <property type="entry name" value="P-loop containing nucleoside triphosphate hydrolases"/>
    <property type="match status" value="1"/>
</dbReference>
<dbReference type="Pfam" id="PF17100">
    <property type="entry name" value="NACHT_N"/>
    <property type="match status" value="1"/>
</dbReference>
<protein>
    <submittedName>
        <fullName evidence="6">Uncharacterized protein</fullName>
    </submittedName>
</protein>
<reference evidence="6 7" key="1">
    <citation type="submission" date="2015-09" db="EMBL/GenBank/DDBJ databases">
        <title>Host preference determinants of Valsa canker pathogens revealed by comparative genomics.</title>
        <authorList>
            <person name="Yin Z."/>
            <person name="Huang L."/>
        </authorList>
    </citation>
    <scope>NUCLEOTIDE SEQUENCE [LARGE SCALE GENOMIC DNA]</scope>
    <source>
        <strain evidence="6 7">YSFL</strain>
    </source>
</reference>
<feature type="domain" description="Nephrocystin 3-like N-terminal" evidence="5">
    <location>
        <begin position="420"/>
        <end position="615"/>
    </location>
</feature>
<feature type="region of interest" description="Disordered" evidence="3">
    <location>
        <begin position="21"/>
        <end position="45"/>
    </location>
</feature>
<dbReference type="InterPro" id="IPR027417">
    <property type="entry name" value="P-loop_NTPase"/>
</dbReference>
<evidence type="ECO:0000256" key="2">
    <source>
        <dbReference type="SAM" id="Coils"/>
    </source>
</evidence>
<dbReference type="OrthoDB" id="674604at2759"/>
<evidence type="ECO:0000256" key="1">
    <source>
        <dbReference type="ARBA" id="ARBA00022737"/>
    </source>
</evidence>
<evidence type="ECO:0000256" key="3">
    <source>
        <dbReference type="SAM" id="MobiDB-lite"/>
    </source>
</evidence>
<evidence type="ECO:0000259" key="4">
    <source>
        <dbReference type="Pfam" id="PF17100"/>
    </source>
</evidence>
<proteinExistence type="predicted"/>
<evidence type="ECO:0000259" key="5">
    <source>
        <dbReference type="Pfam" id="PF24883"/>
    </source>
</evidence>
<dbReference type="Pfam" id="PF24883">
    <property type="entry name" value="NPHP3_N"/>
    <property type="match status" value="1"/>
</dbReference>
<feature type="domain" description="NWD NACHT-NTPase N-terminal" evidence="4">
    <location>
        <begin position="118"/>
        <end position="340"/>
    </location>
</feature>
<keyword evidence="7" id="KW-1185">Reference proteome</keyword>
<name>A0A423W8W5_CYTCH</name>
<evidence type="ECO:0000313" key="7">
    <source>
        <dbReference type="Proteomes" id="UP000284375"/>
    </source>
</evidence>